<sequence>RKYCFARRLLDAPQADSILTPCRKVLNEVDDPKGLAKAVSGWLFCSHEVTRMGFNFSVFDLDYLLQLILADDMNIWVDFIDNNKLVQEELQEEKLYSLTCHLGRREPVHQVSEQFLSKNDEGVYVHPKEICISRPSASRAVGFPTLPTHPCLPSAPLNTVMEMVKPLIKHIHTLSE</sequence>
<dbReference type="Proteomes" id="UP000054047">
    <property type="component" value="Unassembled WGS sequence"/>
</dbReference>
<keyword evidence="3" id="KW-1185">Reference proteome</keyword>
<dbReference type="AlphaFoldDB" id="A0A0C2FDM7"/>
<dbReference type="OrthoDB" id="75419at2759"/>
<dbReference type="InterPro" id="IPR058750">
    <property type="entry name" value="TPR_Epg5"/>
</dbReference>
<protein>
    <recommendedName>
        <fullName evidence="1">Epg5-like TPR domain-containing protein</fullName>
    </recommendedName>
</protein>
<proteinExistence type="predicted"/>
<dbReference type="EMBL" id="KN775457">
    <property type="protein sequence ID" value="KIH44804.1"/>
    <property type="molecule type" value="Genomic_DNA"/>
</dbReference>
<evidence type="ECO:0000313" key="2">
    <source>
        <dbReference type="EMBL" id="KIH44804.1"/>
    </source>
</evidence>
<feature type="domain" description="Epg5-like TPR" evidence="1">
    <location>
        <begin position="2"/>
        <end position="81"/>
    </location>
</feature>
<reference evidence="2 3" key="1">
    <citation type="submission" date="2013-12" db="EMBL/GenBank/DDBJ databases">
        <title>Draft genome of the parsitic nematode Ancylostoma duodenale.</title>
        <authorList>
            <person name="Mitreva M."/>
        </authorList>
    </citation>
    <scope>NUCLEOTIDE SEQUENCE [LARGE SCALE GENOMIC DNA]</scope>
    <source>
        <strain evidence="2 3">Zhejiang</strain>
    </source>
</reference>
<dbReference type="Pfam" id="PF26573">
    <property type="entry name" value="TPR_Epg5_2"/>
    <property type="match status" value="1"/>
</dbReference>
<feature type="non-terminal residue" evidence="2">
    <location>
        <position position="1"/>
    </location>
</feature>
<accession>A0A0C2FDM7</accession>
<organism evidence="2 3">
    <name type="scientific">Ancylostoma duodenale</name>
    <dbReference type="NCBI Taxonomy" id="51022"/>
    <lineage>
        <taxon>Eukaryota</taxon>
        <taxon>Metazoa</taxon>
        <taxon>Ecdysozoa</taxon>
        <taxon>Nematoda</taxon>
        <taxon>Chromadorea</taxon>
        <taxon>Rhabditida</taxon>
        <taxon>Rhabditina</taxon>
        <taxon>Rhabditomorpha</taxon>
        <taxon>Strongyloidea</taxon>
        <taxon>Ancylostomatidae</taxon>
        <taxon>Ancylostomatinae</taxon>
        <taxon>Ancylostoma</taxon>
    </lineage>
</organism>
<evidence type="ECO:0000313" key="3">
    <source>
        <dbReference type="Proteomes" id="UP000054047"/>
    </source>
</evidence>
<gene>
    <name evidence="2" type="ORF">ANCDUO_25168</name>
</gene>
<evidence type="ECO:0000259" key="1">
    <source>
        <dbReference type="Pfam" id="PF26573"/>
    </source>
</evidence>
<name>A0A0C2FDM7_9BILA</name>